<dbReference type="EMBL" id="VUJU01010332">
    <property type="protein sequence ID" value="KAF0714740.1"/>
    <property type="molecule type" value="Genomic_DNA"/>
</dbReference>
<protein>
    <submittedName>
        <fullName evidence="1">DUF4806 domain-containing protein</fullName>
    </submittedName>
</protein>
<comment type="caution">
    <text evidence="1">The sequence shown here is derived from an EMBL/GenBank/DDBJ whole genome shotgun (WGS) entry which is preliminary data.</text>
</comment>
<proteinExistence type="predicted"/>
<gene>
    <name evidence="1" type="ORF">FWK35_00027901</name>
</gene>
<evidence type="ECO:0000313" key="2">
    <source>
        <dbReference type="Proteomes" id="UP000478052"/>
    </source>
</evidence>
<reference evidence="1 2" key="1">
    <citation type="submission" date="2019-08" db="EMBL/GenBank/DDBJ databases">
        <title>Whole genome of Aphis craccivora.</title>
        <authorList>
            <person name="Voronova N.V."/>
            <person name="Shulinski R.S."/>
            <person name="Bandarenka Y.V."/>
            <person name="Zhorov D.G."/>
            <person name="Warner D."/>
        </authorList>
    </citation>
    <scope>NUCLEOTIDE SEQUENCE [LARGE SCALE GENOMIC DNA]</scope>
    <source>
        <strain evidence="1">180601</strain>
        <tissue evidence="1">Whole Body</tissue>
    </source>
</reference>
<evidence type="ECO:0000313" key="1">
    <source>
        <dbReference type="EMBL" id="KAF0714740.1"/>
    </source>
</evidence>
<dbReference type="Proteomes" id="UP000478052">
    <property type="component" value="Unassembled WGS sequence"/>
</dbReference>
<dbReference type="AlphaFoldDB" id="A0A6G0W1J7"/>
<keyword evidence="2" id="KW-1185">Reference proteome</keyword>
<sequence>MLRKHETPLQQIITRYEERCNNENIDVIEPLQFTFRVKEPDCFFLSNSEDIVQPIQSSKLNIKMWIVVCFEDNTIAAVPQFWFERGTCAWPSSLIDARSFAKESSEVSSNENYVFEENQKNRNKSKRSYAGSSKEFSVPKLPTFSSGDAVHTMKKYHDVPYKDIEKPIKLWMAQASEQSLSSLAYNLSEDKTRFRETLKIFSLSTLNLVTRKGVFSYEYIDHPNKLTR</sequence>
<accession>A0A6G0W1J7</accession>
<name>A0A6G0W1J7_APHCR</name>
<organism evidence="1 2">
    <name type="scientific">Aphis craccivora</name>
    <name type="common">Cowpea aphid</name>
    <dbReference type="NCBI Taxonomy" id="307492"/>
    <lineage>
        <taxon>Eukaryota</taxon>
        <taxon>Metazoa</taxon>
        <taxon>Ecdysozoa</taxon>
        <taxon>Arthropoda</taxon>
        <taxon>Hexapoda</taxon>
        <taxon>Insecta</taxon>
        <taxon>Pterygota</taxon>
        <taxon>Neoptera</taxon>
        <taxon>Paraneoptera</taxon>
        <taxon>Hemiptera</taxon>
        <taxon>Sternorrhyncha</taxon>
        <taxon>Aphidomorpha</taxon>
        <taxon>Aphidoidea</taxon>
        <taxon>Aphididae</taxon>
        <taxon>Aphidini</taxon>
        <taxon>Aphis</taxon>
        <taxon>Aphis</taxon>
    </lineage>
</organism>